<keyword evidence="6" id="KW-0560">Oxidoreductase</keyword>
<dbReference type="InterPro" id="IPR050924">
    <property type="entry name" value="Peroxiredoxin_BCP/PrxQ"/>
</dbReference>
<dbReference type="InterPro" id="IPR024706">
    <property type="entry name" value="Peroxiredoxin_AhpC-typ"/>
</dbReference>
<organism evidence="15 16">
    <name type="scientific">Calothrix parasitica NIES-267</name>
    <dbReference type="NCBI Taxonomy" id="1973488"/>
    <lineage>
        <taxon>Bacteria</taxon>
        <taxon>Bacillati</taxon>
        <taxon>Cyanobacteriota</taxon>
        <taxon>Cyanophyceae</taxon>
        <taxon>Nostocales</taxon>
        <taxon>Calotrichaceae</taxon>
        <taxon>Calothrix</taxon>
    </lineage>
</organism>
<evidence type="ECO:0000256" key="6">
    <source>
        <dbReference type="ARBA" id="ARBA00023002"/>
    </source>
</evidence>
<keyword evidence="5" id="KW-0049">Antioxidant</keyword>
<evidence type="ECO:0000256" key="3">
    <source>
        <dbReference type="ARBA" id="ARBA00013017"/>
    </source>
</evidence>
<dbReference type="InterPro" id="IPR036249">
    <property type="entry name" value="Thioredoxin-like_sf"/>
</dbReference>
<dbReference type="PROSITE" id="PS51352">
    <property type="entry name" value="THIOREDOXIN_2"/>
    <property type="match status" value="1"/>
</dbReference>
<comment type="function">
    <text evidence="1">Thiol-specific peroxidase that catalyzes the reduction of hydrogen peroxide and organic hydroperoxides to water and alcohols, respectively. Plays a role in cell protection against oxidative stress by detoxifying peroxides and as sensor of hydrogen peroxide-mediated signaling events.</text>
</comment>
<dbReference type="OrthoDB" id="511338at2"/>
<dbReference type="EMBL" id="AP018227">
    <property type="protein sequence ID" value="BAY85164.1"/>
    <property type="molecule type" value="Genomic_DNA"/>
</dbReference>
<dbReference type="InterPro" id="IPR013766">
    <property type="entry name" value="Thioredoxin_domain"/>
</dbReference>
<dbReference type="AlphaFoldDB" id="A0A1Z4LVF4"/>
<protein>
    <recommendedName>
        <fullName evidence="3">thioredoxin-dependent peroxiredoxin</fullName>
        <ecNumber evidence="3">1.11.1.24</ecNumber>
    </recommendedName>
    <alternativeName>
        <fullName evidence="11">Bacterioferritin comigratory protein</fullName>
    </alternativeName>
    <alternativeName>
        <fullName evidence="9">Thioredoxin peroxidase</fullName>
    </alternativeName>
</protein>
<accession>A0A1Z4LVF4</accession>
<dbReference type="InterPro" id="IPR000866">
    <property type="entry name" value="AhpC/TSA"/>
</dbReference>
<evidence type="ECO:0000256" key="13">
    <source>
        <dbReference type="PIRSR" id="PIRSR000239-1"/>
    </source>
</evidence>
<comment type="catalytic activity">
    <reaction evidence="12">
        <text>a hydroperoxide + [thioredoxin]-dithiol = an alcohol + [thioredoxin]-disulfide + H2O</text>
        <dbReference type="Rhea" id="RHEA:62620"/>
        <dbReference type="Rhea" id="RHEA-COMP:10698"/>
        <dbReference type="Rhea" id="RHEA-COMP:10700"/>
        <dbReference type="ChEBI" id="CHEBI:15377"/>
        <dbReference type="ChEBI" id="CHEBI:29950"/>
        <dbReference type="ChEBI" id="CHEBI:30879"/>
        <dbReference type="ChEBI" id="CHEBI:35924"/>
        <dbReference type="ChEBI" id="CHEBI:50058"/>
        <dbReference type="EC" id="1.11.1.24"/>
    </reaction>
</comment>
<dbReference type="PIRSF" id="PIRSF000239">
    <property type="entry name" value="AHPC"/>
    <property type="match status" value="1"/>
</dbReference>
<name>A0A1Z4LVF4_9CYAN</name>
<evidence type="ECO:0000256" key="2">
    <source>
        <dbReference type="ARBA" id="ARBA00011245"/>
    </source>
</evidence>
<dbReference type="PANTHER" id="PTHR42801">
    <property type="entry name" value="THIOREDOXIN-DEPENDENT PEROXIDE REDUCTASE"/>
    <property type="match status" value="1"/>
</dbReference>
<gene>
    <name evidence="15" type="ORF">NIES267_46630</name>
</gene>
<evidence type="ECO:0000256" key="1">
    <source>
        <dbReference type="ARBA" id="ARBA00003330"/>
    </source>
</evidence>
<comment type="similarity">
    <text evidence="10">Belongs to the peroxiredoxin family. BCP/PrxQ subfamily.</text>
</comment>
<sequence length="163" mass="18171">MSQLANIPLTGEKAPSFSGANQDGDLVKLEDFQSNWFVLYFYPKDNTPGCTVEAKDFSEYSPQFDALGAKILGVSPDSEKSHCKFIQKHNLSIQLLSDPEHQVCEAYGVWQLKKFMGKEYMGVVRSTFLITPNGNIAHTWSNVRTKGHAEKVLSKLQELAAKA</sequence>
<evidence type="ECO:0000256" key="4">
    <source>
        <dbReference type="ARBA" id="ARBA00022559"/>
    </source>
</evidence>
<keyword evidence="7" id="KW-1015">Disulfide bond</keyword>
<dbReference type="EC" id="1.11.1.24" evidence="3"/>
<proteinExistence type="inferred from homology"/>
<dbReference type="SUPFAM" id="SSF52833">
    <property type="entry name" value="Thioredoxin-like"/>
    <property type="match status" value="1"/>
</dbReference>
<dbReference type="GO" id="GO:0005737">
    <property type="term" value="C:cytoplasm"/>
    <property type="evidence" value="ECO:0007669"/>
    <property type="project" value="TreeGrafter"/>
</dbReference>
<evidence type="ECO:0000313" key="15">
    <source>
        <dbReference type="EMBL" id="BAY85164.1"/>
    </source>
</evidence>
<evidence type="ECO:0000256" key="11">
    <source>
        <dbReference type="ARBA" id="ARBA00041373"/>
    </source>
</evidence>
<dbReference type="GO" id="GO:0045454">
    <property type="term" value="P:cell redox homeostasis"/>
    <property type="evidence" value="ECO:0007669"/>
    <property type="project" value="TreeGrafter"/>
</dbReference>
<keyword evidence="8" id="KW-0676">Redox-active center</keyword>
<dbReference type="PANTHER" id="PTHR42801:SF4">
    <property type="entry name" value="AHPC_TSA FAMILY PROTEIN"/>
    <property type="match status" value="1"/>
</dbReference>
<dbReference type="GO" id="GO:0008379">
    <property type="term" value="F:thioredoxin peroxidase activity"/>
    <property type="evidence" value="ECO:0007669"/>
    <property type="project" value="TreeGrafter"/>
</dbReference>
<comment type="subunit">
    <text evidence="2">Monomer.</text>
</comment>
<dbReference type="GO" id="GO:0034599">
    <property type="term" value="P:cellular response to oxidative stress"/>
    <property type="evidence" value="ECO:0007669"/>
    <property type="project" value="TreeGrafter"/>
</dbReference>
<evidence type="ECO:0000256" key="10">
    <source>
        <dbReference type="ARBA" id="ARBA00038489"/>
    </source>
</evidence>
<dbReference type="FunFam" id="3.40.30.10:FF:000007">
    <property type="entry name" value="Thioredoxin-dependent thiol peroxidase"/>
    <property type="match status" value="1"/>
</dbReference>
<dbReference type="Pfam" id="PF00578">
    <property type="entry name" value="AhpC-TSA"/>
    <property type="match status" value="1"/>
</dbReference>
<keyword evidence="4" id="KW-0575">Peroxidase</keyword>
<evidence type="ECO:0000313" key="16">
    <source>
        <dbReference type="Proteomes" id="UP000218418"/>
    </source>
</evidence>
<dbReference type="NCBIfam" id="NF006960">
    <property type="entry name" value="PRK09437.1"/>
    <property type="match status" value="1"/>
</dbReference>
<reference evidence="15 16" key="1">
    <citation type="submission" date="2017-06" db="EMBL/GenBank/DDBJ databases">
        <title>Genome sequencing of cyanobaciteial culture collection at National Institute for Environmental Studies (NIES).</title>
        <authorList>
            <person name="Hirose Y."/>
            <person name="Shimura Y."/>
            <person name="Fujisawa T."/>
            <person name="Nakamura Y."/>
            <person name="Kawachi M."/>
        </authorList>
    </citation>
    <scope>NUCLEOTIDE SEQUENCE [LARGE SCALE GENOMIC DNA]</scope>
    <source>
        <strain evidence="15 16">NIES-267</strain>
    </source>
</reference>
<feature type="domain" description="Thioredoxin" evidence="14">
    <location>
        <begin position="8"/>
        <end position="161"/>
    </location>
</feature>
<dbReference type="Gene3D" id="3.40.30.10">
    <property type="entry name" value="Glutaredoxin"/>
    <property type="match status" value="1"/>
</dbReference>
<dbReference type="CDD" id="cd03017">
    <property type="entry name" value="PRX_BCP"/>
    <property type="match status" value="1"/>
</dbReference>
<dbReference type="Proteomes" id="UP000218418">
    <property type="component" value="Chromosome"/>
</dbReference>
<evidence type="ECO:0000256" key="8">
    <source>
        <dbReference type="ARBA" id="ARBA00023284"/>
    </source>
</evidence>
<evidence type="ECO:0000259" key="14">
    <source>
        <dbReference type="PROSITE" id="PS51352"/>
    </source>
</evidence>
<keyword evidence="16" id="KW-1185">Reference proteome</keyword>
<evidence type="ECO:0000256" key="7">
    <source>
        <dbReference type="ARBA" id="ARBA00023157"/>
    </source>
</evidence>
<evidence type="ECO:0000256" key="12">
    <source>
        <dbReference type="ARBA" id="ARBA00049091"/>
    </source>
</evidence>
<evidence type="ECO:0000256" key="9">
    <source>
        <dbReference type="ARBA" id="ARBA00032824"/>
    </source>
</evidence>
<evidence type="ECO:0000256" key="5">
    <source>
        <dbReference type="ARBA" id="ARBA00022862"/>
    </source>
</evidence>
<feature type="active site" description="Cysteine sulfenic acid (-SOH) intermediate; for peroxidase activity" evidence="13">
    <location>
        <position position="50"/>
    </location>
</feature>